<name>A0A0Q3JLD9_BRADI</name>
<evidence type="ECO:0000313" key="3">
    <source>
        <dbReference type="Proteomes" id="UP000008810"/>
    </source>
</evidence>
<dbReference type="Proteomes" id="UP000008810">
    <property type="component" value="Chromosome 1"/>
</dbReference>
<keyword evidence="3" id="KW-1185">Reference proteome</keyword>
<evidence type="ECO:0000313" key="1">
    <source>
        <dbReference type="EMBL" id="KQK18459.1"/>
    </source>
</evidence>
<dbReference type="Gramene" id="KQK18459">
    <property type="protein sequence ID" value="KQK18459"/>
    <property type="gene ID" value="BRADI_1g42601v3"/>
</dbReference>
<organism evidence="1">
    <name type="scientific">Brachypodium distachyon</name>
    <name type="common">Purple false brome</name>
    <name type="synonym">Trachynia distachya</name>
    <dbReference type="NCBI Taxonomy" id="15368"/>
    <lineage>
        <taxon>Eukaryota</taxon>
        <taxon>Viridiplantae</taxon>
        <taxon>Streptophyta</taxon>
        <taxon>Embryophyta</taxon>
        <taxon>Tracheophyta</taxon>
        <taxon>Spermatophyta</taxon>
        <taxon>Magnoliopsida</taxon>
        <taxon>Liliopsida</taxon>
        <taxon>Poales</taxon>
        <taxon>Poaceae</taxon>
        <taxon>BOP clade</taxon>
        <taxon>Pooideae</taxon>
        <taxon>Stipodae</taxon>
        <taxon>Brachypodieae</taxon>
        <taxon>Brachypodium</taxon>
    </lineage>
</organism>
<dbReference type="EnsemblPlants" id="KQK18459">
    <property type="protein sequence ID" value="KQK18459"/>
    <property type="gene ID" value="BRADI_1g42601v3"/>
</dbReference>
<dbReference type="AlphaFoldDB" id="A0A0Q3JLD9"/>
<dbReference type="InParanoid" id="A0A0Q3JLD9"/>
<reference evidence="1 2" key="1">
    <citation type="journal article" date="2010" name="Nature">
        <title>Genome sequencing and analysis of the model grass Brachypodium distachyon.</title>
        <authorList>
            <consortium name="International Brachypodium Initiative"/>
        </authorList>
    </citation>
    <scope>NUCLEOTIDE SEQUENCE [LARGE SCALE GENOMIC DNA]</scope>
    <source>
        <strain evidence="1 2">Bd21</strain>
    </source>
</reference>
<gene>
    <name evidence="1" type="ORF">BRADI_1g42601v3</name>
</gene>
<protein>
    <submittedName>
        <fullName evidence="1 2">Uncharacterized protein</fullName>
    </submittedName>
</protein>
<sequence>MSASVCPICAAAANGNVSSGDTDLNIGKPCNDEAPAVDCEALVHLEPSIRALVKSAKSQMAHAGLKTRRRAPSASTPLTCFMTM</sequence>
<accession>A0A0Q3JLD9</accession>
<evidence type="ECO:0000313" key="2">
    <source>
        <dbReference type="EnsemblPlants" id="KQK18459"/>
    </source>
</evidence>
<proteinExistence type="predicted"/>
<reference evidence="1" key="2">
    <citation type="submission" date="2017-06" db="EMBL/GenBank/DDBJ databases">
        <title>WGS assembly of Brachypodium distachyon.</title>
        <authorList>
            <consortium name="The International Brachypodium Initiative"/>
            <person name="Lucas S."/>
            <person name="Harmon-Smith M."/>
            <person name="Lail K."/>
            <person name="Tice H."/>
            <person name="Grimwood J."/>
            <person name="Bruce D."/>
            <person name="Barry K."/>
            <person name="Shu S."/>
            <person name="Lindquist E."/>
            <person name="Wang M."/>
            <person name="Pitluck S."/>
            <person name="Vogel J.P."/>
            <person name="Garvin D.F."/>
            <person name="Mockler T.C."/>
            <person name="Schmutz J."/>
            <person name="Rokhsar D."/>
            <person name="Bevan M.W."/>
        </authorList>
    </citation>
    <scope>NUCLEOTIDE SEQUENCE</scope>
    <source>
        <strain evidence="1">Bd21</strain>
    </source>
</reference>
<reference evidence="2" key="3">
    <citation type="submission" date="2018-08" db="UniProtKB">
        <authorList>
            <consortium name="EnsemblPlants"/>
        </authorList>
    </citation>
    <scope>IDENTIFICATION</scope>
    <source>
        <strain evidence="2">cv. Bd21</strain>
    </source>
</reference>
<dbReference type="EMBL" id="CM000880">
    <property type="protein sequence ID" value="KQK18459.1"/>
    <property type="molecule type" value="Genomic_DNA"/>
</dbReference>